<dbReference type="AlphaFoldDB" id="A0A504YQ81"/>
<dbReference type="Proteomes" id="UP000316759">
    <property type="component" value="Unassembled WGS sequence"/>
</dbReference>
<reference evidence="2 3" key="1">
    <citation type="submission" date="2019-04" db="EMBL/GenBank/DDBJ databases">
        <title>Annotation for the trematode Fasciola gigantica.</title>
        <authorList>
            <person name="Choi Y.-J."/>
        </authorList>
    </citation>
    <scope>NUCLEOTIDE SEQUENCE [LARGE SCALE GENOMIC DNA]</scope>
    <source>
        <strain evidence="2">Uganda_cow_1</strain>
    </source>
</reference>
<evidence type="ECO:0000256" key="1">
    <source>
        <dbReference type="SAM" id="MobiDB-lite"/>
    </source>
</evidence>
<feature type="region of interest" description="Disordered" evidence="1">
    <location>
        <begin position="1"/>
        <end position="30"/>
    </location>
</feature>
<comment type="caution">
    <text evidence="2">The sequence shown here is derived from an EMBL/GenBank/DDBJ whole genome shotgun (WGS) entry which is preliminary data.</text>
</comment>
<proteinExistence type="predicted"/>
<feature type="compositionally biased region" description="Low complexity" evidence="1">
    <location>
        <begin position="13"/>
        <end position="24"/>
    </location>
</feature>
<organism evidence="2 3">
    <name type="scientific">Fasciola gigantica</name>
    <name type="common">Giant liver fluke</name>
    <dbReference type="NCBI Taxonomy" id="46835"/>
    <lineage>
        <taxon>Eukaryota</taxon>
        <taxon>Metazoa</taxon>
        <taxon>Spiralia</taxon>
        <taxon>Lophotrochozoa</taxon>
        <taxon>Platyhelminthes</taxon>
        <taxon>Trematoda</taxon>
        <taxon>Digenea</taxon>
        <taxon>Plagiorchiida</taxon>
        <taxon>Echinostomata</taxon>
        <taxon>Echinostomatoidea</taxon>
        <taxon>Fasciolidae</taxon>
        <taxon>Fasciola</taxon>
    </lineage>
</organism>
<keyword evidence="3" id="KW-1185">Reference proteome</keyword>
<evidence type="ECO:0000313" key="2">
    <source>
        <dbReference type="EMBL" id="TPP64262.1"/>
    </source>
</evidence>
<dbReference type="STRING" id="46835.A0A504YQ81"/>
<accession>A0A504YQ81</accession>
<name>A0A504YQ81_FASGI</name>
<gene>
    <name evidence="2" type="ORF">FGIG_11776</name>
</gene>
<feature type="compositionally biased region" description="Polar residues" evidence="1">
    <location>
        <begin position="1"/>
        <end position="12"/>
    </location>
</feature>
<evidence type="ECO:0000313" key="3">
    <source>
        <dbReference type="Proteomes" id="UP000316759"/>
    </source>
</evidence>
<protein>
    <submittedName>
        <fullName evidence="2">Uncharacterized protein</fullName>
    </submittedName>
</protein>
<sequence>MSANSMLTNNGMSQPVLSPQQQVSNHRTRAVSSCSTSGIPVAQYQQNYSQSYQTFPPIHASWAQPQQGMYMNVYPGTSISEVDDLNLNQSGEVIWPDFVSSTLDIPNFFVSLLLMQH</sequence>
<dbReference type="EMBL" id="SUNJ01004632">
    <property type="protein sequence ID" value="TPP64262.1"/>
    <property type="molecule type" value="Genomic_DNA"/>
</dbReference>